<dbReference type="PIRSF" id="PIRSF035652">
    <property type="entry name" value="CHP02436"/>
    <property type="match status" value="1"/>
</dbReference>
<dbReference type="PANTHER" id="PTHR38471:SF2">
    <property type="entry name" value="FOUR HELIX BUNDLE PROTEIN"/>
    <property type="match status" value="1"/>
</dbReference>
<dbReference type="InterPro" id="IPR036583">
    <property type="entry name" value="23S_rRNA_IVS_sf"/>
</dbReference>
<dbReference type="Pfam" id="PF05635">
    <property type="entry name" value="23S_rRNA_IVP"/>
    <property type="match status" value="1"/>
</dbReference>
<reference evidence="2" key="1">
    <citation type="submission" date="2015-01" db="EMBL/GenBank/DDBJ databases">
        <authorList>
            <person name="MANFREDI Pablo"/>
        </authorList>
    </citation>
    <scope>NUCLEOTIDE SEQUENCE [LARGE SCALE GENOMIC DNA]</scope>
    <source>
        <strain evidence="2">Ccyn2B</strain>
    </source>
</reference>
<accession>A0A0B7HA47</accession>
<sequence length="116" mass="13471">MANELEDRLFNFSIRIIGGVRKLPNEKEYKVIAYQLIKSATSVGANYQEAQGAVSQADFTNKIGLCLKEIRETNYWIRIIIAIYHNEKTDWETLKQESNELKNILASIYNKMKLKK</sequence>
<organism evidence="1 2">
    <name type="scientific">Capnocytophaga cynodegmi</name>
    <dbReference type="NCBI Taxonomy" id="28189"/>
    <lineage>
        <taxon>Bacteria</taxon>
        <taxon>Pseudomonadati</taxon>
        <taxon>Bacteroidota</taxon>
        <taxon>Flavobacteriia</taxon>
        <taxon>Flavobacteriales</taxon>
        <taxon>Flavobacteriaceae</taxon>
        <taxon>Capnocytophaga</taxon>
    </lineage>
</organism>
<dbReference type="STRING" id="28189.CCYN74_290011"/>
<dbReference type="EMBL" id="CDOD01000016">
    <property type="protein sequence ID" value="CEN34822.1"/>
    <property type="molecule type" value="Genomic_DNA"/>
</dbReference>
<dbReference type="eggNOG" id="ENOG5032RWC">
    <property type="taxonomic scope" value="Bacteria"/>
</dbReference>
<keyword evidence="2" id="KW-1185">Reference proteome</keyword>
<evidence type="ECO:0008006" key="3">
    <source>
        <dbReference type="Google" id="ProtNLM"/>
    </source>
</evidence>
<dbReference type="NCBIfam" id="TIGR02436">
    <property type="entry name" value="four helix bundle protein"/>
    <property type="match status" value="1"/>
</dbReference>
<evidence type="ECO:0000313" key="1">
    <source>
        <dbReference type="EMBL" id="CEN34822.1"/>
    </source>
</evidence>
<protein>
    <recommendedName>
        <fullName evidence="3">Four helix bundle protein</fullName>
    </recommendedName>
</protein>
<dbReference type="Gene3D" id="1.20.1440.60">
    <property type="entry name" value="23S rRNA-intervening sequence"/>
    <property type="match status" value="1"/>
</dbReference>
<dbReference type="AlphaFoldDB" id="A0A0B7HA47"/>
<name>A0A0B7HA47_9FLAO</name>
<evidence type="ECO:0000313" key="2">
    <source>
        <dbReference type="Proteomes" id="UP000038055"/>
    </source>
</evidence>
<dbReference type="PANTHER" id="PTHR38471">
    <property type="entry name" value="FOUR HELIX BUNDLE PROTEIN"/>
    <property type="match status" value="1"/>
</dbReference>
<dbReference type="RefSeq" id="WP_041991676.1">
    <property type="nucleotide sequence ID" value="NZ_CDOD01000016.1"/>
</dbReference>
<proteinExistence type="predicted"/>
<dbReference type="InterPro" id="IPR012657">
    <property type="entry name" value="23S_rRNA-intervening_sequence"/>
</dbReference>
<gene>
    <name evidence="1" type="ORF">CCYN2B_230024</name>
</gene>
<dbReference type="Proteomes" id="UP000038055">
    <property type="component" value="Unassembled WGS sequence"/>
</dbReference>
<dbReference type="SUPFAM" id="SSF158446">
    <property type="entry name" value="IVS-encoded protein-like"/>
    <property type="match status" value="1"/>
</dbReference>